<dbReference type="PANTHER" id="PTHR43685:SF2">
    <property type="entry name" value="GLYCOSYLTRANSFERASE 2-LIKE DOMAIN-CONTAINING PROTEIN"/>
    <property type="match status" value="1"/>
</dbReference>
<dbReference type="PATRIC" id="fig|927665.4.peg.5106"/>
<sequence length="490" mass="56573">MQTVNCFLPYVSPAMVKLTVDELRSTGLVNKIYLLASDSLQAEACDGCEILQVDTLTGTNTLRTIWEHADGRDVLFYTRTTPLKFGQNGLERMLFVAENRCCKIVYADHYKICNGIRQEHPLNDYQEGSIRDDFDFGPLLLLNYDELNYYFESRKKMFPEYVYAGFYFYQLNASFMPETIVHIREYLYSFTEEDNRKSGEKQFDYVDPKNREVQEEMESACTVYLKYLGAFLKKKPLTVKFKKEGFPCEASVIIPVRNRVRTIEDAIRSVFRQQTNFDFNLIIVDNHSTDGTTEVIQQYAEDKRLIHLIPERDDLGIGGCWNEAAGHPSCGKFCVQLDSDDVYSGPDTLQKIVDAFYAESCAMVIGTYKMTDFDLNEIAPGIIDHREWTEENGRNNALRINGLGAPRAFYTPILRELKMPNVSYGEDYAIGLAISRIYRIGRIYDVLYLCRRWEDNTDAALDIRKTNEHNAYKDSIRAIELGTRRTLNQK</sequence>
<dbReference type="RefSeq" id="WP_046147902.1">
    <property type="nucleotide sequence ID" value="NZ_KQ033915.1"/>
</dbReference>
<feature type="domain" description="Glycosyltransferase 2-like" evidence="1">
    <location>
        <begin position="251"/>
        <end position="384"/>
    </location>
</feature>
<dbReference type="InterPro" id="IPR029044">
    <property type="entry name" value="Nucleotide-diphossugar_trans"/>
</dbReference>
<protein>
    <recommendedName>
        <fullName evidence="1">Glycosyltransferase 2-like domain-containing protein</fullName>
    </recommendedName>
</protein>
<proteinExistence type="predicted"/>
<evidence type="ECO:0000259" key="1">
    <source>
        <dbReference type="Pfam" id="PF00535"/>
    </source>
</evidence>
<evidence type="ECO:0000313" key="3">
    <source>
        <dbReference type="Proteomes" id="UP000033047"/>
    </source>
</evidence>
<dbReference type="InterPro" id="IPR001173">
    <property type="entry name" value="Glyco_trans_2-like"/>
</dbReference>
<accession>A0A0F5IIL8</accession>
<dbReference type="PANTHER" id="PTHR43685">
    <property type="entry name" value="GLYCOSYLTRANSFERASE"/>
    <property type="match status" value="1"/>
</dbReference>
<dbReference type="Proteomes" id="UP000033047">
    <property type="component" value="Unassembled WGS sequence"/>
</dbReference>
<dbReference type="STRING" id="927665.HMPREF1535_04982"/>
<dbReference type="Pfam" id="PF00535">
    <property type="entry name" value="Glycos_transf_2"/>
    <property type="match status" value="1"/>
</dbReference>
<dbReference type="AlphaFoldDB" id="A0A0F5IIL8"/>
<dbReference type="EMBL" id="AQHV01000029">
    <property type="protein sequence ID" value="KKB45328.1"/>
    <property type="molecule type" value="Genomic_DNA"/>
</dbReference>
<organism evidence="2 3">
    <name type="scientific">Parabacteroides goldsteinii DSM 19448 = WAL 12034</name>
    <dbReference type="NCBI Taxonomy" id="927665"/>
    <lineage>
        <taxon>Bacteria</taxon>
        <taxon>Pseudomonadati</taxon>
        <taxon>Bacteroidota</taxon>
        <taxon>Bacteroidia</taxon>
        <taxon>Bacteroidales</taxon>
        <taxon>Tannerellaceae</taxon>
        <taxon>Parabacteroides</taxon>
    </lineage>
</organism>
<dbReference type="Gene3D" id="3.90.550.10">
    <property type="entry name" value="Spore Coat Polysaccharide Biosynthesis Protein SpsA, Chain A"/>
    <property type="match status" value="1"/>
</dbReference>
<name>A0A0F5IIL8_9BACT</name>
<evidence type="ECO:0000313" key="2">
    <source>
        <dbReference type="EMBL" id="KKB45328.1"/>
    </source>
</evidence>
<dbReference type="SUPFAM" id="SSF53448">
    <property type="entry name" value="Nucleotide-diphospho-sugar transferases"/>
    <property type="match status" value="1"/>
</dbReference>
<dbReference type="CDD" id="cd00761">
    <property type="entry name" value="Glyco_tranf_GTA_type"/>
    <property type="match status" value="1"/>
</dbReference>
<dbReference type="HOGENOM" id="CLU_530861_0_0_10"/>
<dbReference type="InterPro" id="IPR050834">
    <property type="entry name" value="Glycosyltransf_2"/>
</dbReference>
<gene>
    <name evidence="2" type="ORF">HMPREF1535_04982</name>
</gene>
<reference evidence="2 3" key="1">
    <citation type="submission" date="2013-04" db="EMBL/GenBank/DDBJ databases">
        <title>The Genome Sequence of Parabacteroides goldsteinii DSM 19448.</title>
        <authorList>
            <consortium name="The Broad Institute Genomics Platform"/>
            <person name="Earl A."/>
            <person name="Ward D."/>
            <person name="Feldgarden M."/>
            <person name="Gevers D."/>
            <person name="Martens E."/>
            <person name="Sakamoto M."/>
            <person name="Benno Y."/>
            <person name="Song Y."/>
            <person name="Liu C."/>
            <person name="Lee J."/>
            <person name="Bolanos M."/>
            <person name="Vaisanen M.L."/>
            <person name="Finegold S.M."/>
            <person name="Walker B."/>
            <person name="Young S."/>
            <person name="Zeng Q."/>
            <person name="Gargeya S."/>
            <person name="Fitzgerald M."/>
            <person name="Haas B."/>
            <person name="Abouelleil A."/>
            <person name="Allen A.W."/>
            <person name="Alvarado L."/>
            <person name="Arachchi H.M."/>
            <person name="Berlin A.M."/>
            <person name="Chapman S.B."/>
            <person name="Gainer-Dewar J."/>
            <person name="Goldberg J."/>
            <person name="Griggs A."/>
            <person name="Gujja S."/>
            <person name="Hansen M."/>
            <person name="Howarth C."/>
            <person name="Imamovic A."/>
            <person name="Ireland A."/>
            <person name="Larimer J."/>
            <person name="McCowan C."/>
            <person name="Murphy C."/>
            <person name="Pearson M."/>
            <person name="Poon T.W."/>
            <person name="Priest M."/>
            <person name="Roberts A."/>
            <person name="Saif S."/>
            <person name="Shea T."/>
            <person name="Sisk P."/>
            <person name="Sykes S."/>
            <person name="Wortman J."/>
            <person name="Nusbaum C."/>
            <person name="Birren B."/>
        </authorList>
    </citation>
    <scope>NUCLEOTIDE SEQUENCE [LARGE SCALE GENOMIC DNA]</scope>
    <source>
        <strain evidence="2 3">DSM 19448</strain>
    </source>
</reference>
<comment type="caution">
    <text evidence="2">The sequence shown here is derived from an EMBL/GenBank/DDBJ whole genome shotgun (WGS) entry which is preliminary data.</text>
</comment>